<feature type="region of interest" description="Disordered" evidence="4">
    <location>
        <begin position="815"/>
        <end position="883"/>
    </location>
</feature>
<dbReference type="GO" id="GO:0006874">
    <property type="term" value="P:intracellular calcium ion homeostasis"/>
    <property type="evidence" value="ECO:0007669"/>
    <property type="project" value="TreeGrafter"/>
</dbReference>
<feature type="compositionally biased region" description="Polar residues" evidence="4">
    <location>
        <begin position="158"/>
        <end position="169"/>
    </location>
</feature>
<dbReference type="FunCoup" id="A0A1Y2FLD5">
    <property type="interactions" value="3"/>
</dbReference>
<evidence type="ECO:0000256" key="3">
    <source>
        <dbReference type="PIRNR" id="PIRNR017209"/>
    </source>
</evidence>
<evidence type="ECO:0000256" key="4">
    <source>
        <dbReference type="SAM" id="MobiDB-lite"/>
    </source>
</evidence>
<dbReference type="InterPro" id="IPR010920">
    <property type="entry name" value="LSM_dom_sf"/>
</dbReference>
<dbReference type="InterPro" id="IPR006685">
    <property type="entry name" value="MscS_channel_2nd"/>
</dbReference>
<keyword evidence="3" id="KW-0256">Endoplasmic reticulum</keyword>
<protein>
    <recommendedName>
        <fullName evidence="3">Mechanosensitive ion channel protein</fullName>
    </recommendedName>
</protein>
<dbReference type="OrthoDB" id="544685at2759"/>
<feature type="region of interest" description="Disordered" evidence="4">
    <location>
        <begin position="1"/>
        <end position="228"/>
    </location>
</feature>
<dbReference type="PROSITE" id="PS50222">
    <property type="entry name" value="EF_HAND_2"/>
    <property type="match status" value="1"/>
</dbReference>
<dbReference type="InterPro" id="IPR058650">
    <property type="entry name" value="Msy1/2-like"/>
</dbReference>
<dbReference type="GO" id="GO:0005262">
    <property type="term" value="F:calcium channel activity"/>
    <property type="evidence" value="ECO:0007669"/>
    <property type="project" value="TreeGrafter"/>
</dbReference>
<keyword evidence="3 5" id="KW-0472">Membrane</keyword>
<dbReference type="PANTHER" id="PTHR31323:SF15">
    <property type="entry name" value="MECHANOSENSITIVE ION CHANNEL PROTEIN MSY1"/>
    <property type="match status" value="1"/>
</dbReference>
<dbReference type="SUPFAM" id="SSF50182">
    <property type="entry name" value="Sm-like ribonucleoproteins"/>
    <property type="match status" value="1"/>
</dbReference>
<evidence type="ECO:0000313" key="7">
    <source>
        <dbReference type="EMBL" id="ORY84739.1"/>
    </source>
</evidence>
<dbReference type="PIRSF" id="PIRSF017209">
    <property type="entry name" value="Memb_At2g17000_prd"/>
    <property type="match status" value="1"/>
</dbReference>
<feature type="transmembrane region" description="Helical" evidence="5">
    <location>
        <begin position="381"/>
        <end position="401"/>
    </location>
</feature>
<feature type="transmembrane region" description="Helical" evidence="5">
    <location>
        <begin position="348"/>
        <end position="369"/>
    </location>
</feature>
<comment type="subcellular location">
    <subcellularLocation>
        <location evidence="1">Endomembrane system</location>
        <topology evidence="1">Multi-pass membrane protein</topology>
    </subcellularLocation>
    <subcellularLocation>
        <location evidence="3">Endoplasmic reticulum membrane</location>
    </subcellularLocation>
</comment>
<evidence type="ECO:0000256" key="5">
    <source>
        <dbReference type="SAM" id="Phobius"/>
    </source>
</evidence>
<comment type="caution">
    <text evidence="7">The sequence shown here is derived from an EMBL/GenBank/DDBJ whole genome shotgun (WGS) entry which is preliminary data.</text>
</comment>
<feature type="compositionally biased region" description="Basic and acidic residues" evidence="4">
    <location>
        <begin position="847"/>
        <end position="869"/>
    </location>
</feature>
<dbReference type="InterPro" id="IPR002048">
    <property type="entry name" value="EF_hand_dom"/>
</dbReference>
<proteinExistence type="inferred from homology"/>
<evidence type="ECO:0000313" key="8">
    <source>
        <dbReference type="Proteomes" id="UP000193467"/>
    </source>
</evidence>
<dbReference type="STRING" id="106004.A0A1Y2FLD5"/>
<organism evidence="7 8">
    <name type="scientific">Leucosporidium creatinivorum</name>
    <dbReference type="NCBI Taxonomy" id="106004"/>
    <lineage>
        <taxon>Eukaryota</taxon>
        <taxon>Fungi</taxon>
        <taxon>Dikarya</taxon>
        <taxon>Basidiomycota</taxon>
        <taxon>Pucciniomycotina</taxon>
        <taxon>Microbotryomycetes</taxon>
        <taxon>Leucosporidiales</taxon>
        <taxon>Leucosporidium</taxon>
    </lineage>
</organism>
<dbReference type="EMBL" id="MCGR01000017">
    <property type="protein sequence ID" value="ORY84739.1"/>
    <property type="molecule type" value="Genomic_DNA"/>
</dbReference>
<feature type="compositionally biased region" description="Gly residues" evidence="4">
    <location>
        <begin position="195"/>
        <end position="208"/>
    </location>
</feature>
<feature type="compositionally biased region" description="Low complexity" evidence="4">
    <location>
        <begin position="815"/>
        <end position="831"/>
    </location>
</feature>
<keyword evidence="5" id="KW-1133">Transmembrane helix</keyword>
<dbReference type="InParanoid" id="A0A1Y2FLD5"/>
<feature type="transmembrane region" description="Helical" evidence="5">
    <location>
        <begin position="636"/>
        <end position="660"/>
    </location>
</feature>
<keyword evidence="5" id="KW-0812">Transmembrane</keyword>
<feature type="transmembrane region" description="Helical" evidence="5">
    <location>
        <begin position="609"/>
        <end position="630"/>
    </location>
</feature>
<dbReference type="InterPro" id="IPR016688">
    <property type="entry name" value="MscS-like_plants/fungi"/>
</dbReference>
<keyword evidence="8" id="KW-1185">Reference proteome</keyword>
<comment type="similarity">
    <text evidence="2 3">Belongs to the MscS (TC 1.A.23) family.</text>
</comment>
<dbReference type="AlphaFoldDB" id="A0A1Y2FLD5"/>
<dbReference type="GO" id="GO:0005789">
    <property type="term" value="C:endoplasmic reticulum membrane"/>
    <property type="evidence" value="ECO:0007669"/>
    <property type="project" value="UniProtKB-SubCell"/>
</dbReference>
<feature type="compositionally biased region" description="Polar residues" evidence="4">
    <location>
        <begin position="36"/>
        <end position="46"/>
    </location>
</feature>
<feature type="compositionally biased region" description="Low complexity" evidence="4">
    <location>
        <begin position="1"/>
        <end position="13"/>
    </location>
</feature>
<feature type="compositionally biased region" description="Polar residues" evidence="4">
    <location>
        <begin position="18"/>
        <end position="28"/>
    </location>
</feature>
<dbReference type="PANTHER" id="PTHR31323">
    <property type="entry name" value="MECHANOSENSITIVE ION CHANNEL PROTEIN MSY2"/>
    <property type="match status" value="1"/>
</dbReference>
<dbReference type="Pfam" id="PF25886">
    <property type="entry name" value="Msy1"/>
    <property type="match status" value="1"/>
</dbReference>
<reference evidence="7 8" key="1">
    <citation type="submission" date="2016-07" db="EMBL/GenBank/DDBJ databases">
        <title>Pervasive Adenine N6-methylation of Active Genes in Fungi.</title>
        <authorList>
            <consortium name="DOE Joint Genome Institute"/>
            <person name="Mondo S.J."/>
            <person name="Dannebaum R.O."/>
            <person name="Kuo R.C."/>
            <person name="Labutti K."/>
            <person name="Haridas S."/>
            <person name="Kuo A."/>
            <person name="Salamov A."/>
            <person name="Ahrendt S.R."/>
            <person name="Lipzen A."/>
            <person name="Sullivan W."/>
            <person name="Andreopoulos W.B."/>
            <person name="Clum A."/>
            <person name="Lindquist E."/>
            <person name="Daum C."/>
            <person name="Ramamoorthy G.K."/>
            <person name="Gryganskyi A."/>
            <person name="Culley D."/>
            <person name="Magnuson J.K."/>
            <person name="James T.Y."/>
            <person name="O'Malley M.A."/>
            <person name="Stajich J.E."/>
            <person name="Spatafora J.W."/>
            <person name="Visel A."/>
            <person name="Grigoriev I.V."/>
        </authorList>
    </citation>
    <scope>NUCLEOTIDE SEQUENCE [LARGE SCALE GENOMIC DNA]</scope>
    <source>
        <strain evidence="7 8">62-1032</strain>
    </source>
</reference>
<sequence length="883" mass="97088">MAYPPRSASSPRAGSLDRSASSRPSTEAPSYRLDEFSSSQGSSRPQGVQLRDRDYAYETDPLTAYTSPQMGHDESSSSAQQQQRRDGGADNAFSDVPYSPTGRGGSLDLSDAYVTDNTYPAMRTESISTHNSRSPLRHDGQHPPMPPLGQPIHPGASVSMQKQDSNSSTPEKRYGSNAEKSGYNSPRARSHDRGASGGGLGNWSGPGGNRSPYGQLGANSAPNSGLQSAASSNPNLLYADGDFVSPPSNAFSRAVFAVYDSSFIIRWIIYIIPLMALLWIPGIIGLTWKPEATVWTVPLVWWSGWLSVVWGGWWGAALIAKMGPKVLHYTVGTIAPELRHYITYVKAIQFYTGAAGWALANWVSFLPLIRNHATQDTSNDTLSLCTQGLFGIFLVLLILLVEKLCIQVIAHNFHKKSYEDRIATQKQQIKVLVSLYVNTRDLGRSDTLDNGGGLGRPKNRRQQSDPTLLVKSALKNVKKVAQTATTVIGTVASEIAGEQVLKPNSAPSMVTAALGSANKSKQLAKRIYYSFCPSYRSALLLEDISRCFQNREQAEAAFGVFDRDGNGDASLEEIELSLMDIHRERLALGRSMRDIDSAVGRLDNIVMSIWYVVSVLILAGLMNASFNTMITSAGTLILGLSWLIGTTAQEILASIIFLFIKHVYDVGDRVDIDGVSYIVLEMQLLSSVFKKTDGTVVQAPHSILNTKFINNIRRSGAIMETFTWDVDFSTPFEKIEALRSRMLEFLEVERRDFMPQIDITVQDFVGQGKLSLSANIHYRSNWQNGALKAQRRNKWTCALKLAMASLSIFGPAGAGDPAPAPADPVQYQQVPYEPPKKEEPKEEEEVDKPSRRDVLRSGEELTLNDPREVMEEEAGPFDTRRKA</sequence>
<evidence type="ECO:0000256" key="2">
    <source>
        <dbReference type="ARBA" id="ARBA00008017"/>
    </source>
</evidence>
<dbReference type="Proteomes" id="UP000193467">
    <property type="component" value="Unassembled WGS sequence"/>
</dbReference>
<name>A0A1Y2FLD5_9BASI</name>
<dbReference type="Pfam" id="PF00924">
    <property type="entry name" value="MS_channel_2nd"/>
    <property type="match status" value="1"/>
</dbReference>
<feature type="compositionally biased region" description="Polar residues" evidence="4">
    <location>
        <begin position="125"/>
        <end position="134"/>
    </location>
</feature>
<feature type="transmembrane region" description="Helical" evidence="5">
    <location>
        <begin position="267"/>
        <end position="288"/>
    </location>
</feature>
<dbReference type="GO" id="GO:0005509">
    <property type="term" value="F:calcium ion binding"/>
    <property type="evidence" value="ECO:0007669"/>
    <property type="project" value="InterPro"/>
</dbReference>
<gene>
    <name evidence="7" type="ORF">BCR35DRAFT_303097</name>
</gene>
<feature type="domain" description="EF-hand" evidence="6">
    <location>
        <begin position="549"/>
        <end position="584"/>
    </location>
</feature>
<feature type="transmembrane region" description="Helical" evidence="5">
    <location>
        <begin position="300"/>
        <end position="320"/>
    </location>
</feature>
<evidence type="ECO:0000256" key="1">
    <source>
        <dbReference type="ARBA" id="ARBA00004127"/>
    </source>
</evidence>
<accession>A0A1Y2FLD5</accession>
<feature type="compositionally biased region" description="Polar residues" evidence="4">
    <location>
        <begin position="217"/>
        <end position="228"/>
    </location>
</feature>
<evidence type="ECO:0000259" key="6">
    <source>
        <dbReference type="PROSITE" id="PS50222"/>
    </source>
</evidence>